<dbReference type="Proteomes" id="UP000504604">
    <property type="component" value="Linkage group LG10"/>
</dbReference>
<reference evidence="3" key="1">
    <citation type="submission" date="2025-08" db="UniProtKB">
        <authorList>
            <consortium name="RefSeq"/>
        </authorList>
    </citation>
    <scope>IDENTIFICATION</scope>
</reference>
<protein>
    <submittedName>
        <fullName evidence="3">F-box protein PP2-B15</fullName>
    </submittedName>
</protein>
<dbReference type="InParanoid" id="A0A6I9UD69"/>
<proteinExistence type="predicted"/>
<dbReference type="AlphaFoldDB" id="A0A6I9UD69"/>
<dbReference type="PROSITE" id="PS50181">
    <property type="entry name" value="FBOX"/>
    <property type="match status" value="1"/>
</dbReference>
<dbReference type="OrthoDB" id="1918565at2759"/>
<accession>A0A6I9UD69</accession>
<keyword evidence="2" id="KW-1185">Reference proteome</keyword>
<dbReference type="InterPro" id="IPR025886">
    <property type="entry name" value="PP2-like"/>
</dbReference>
<dbReference type="SUPFAM" id="SSF81383">
    <property type="entry name" value="F-box domain"/>
    <property type="match status" value="1"/>
</dbReference>
<dbReference type="CDD" id="cd22162">
    <property type="entry name" value="F-box_AtSKIP3-like"/>
    <property type="match status" value="1"/>
</dbReference>
<dbReference type="RefSeq" id="XP_011092102.1">
    <property type="nucleotide sequence ID" value="XM_011093800.2"/>
</dbReference>
<dbReference type="FunCoup" id="A0A6I9UD69">
    <property type="interactions" value="21"/>
</dbReference>
<name>A0A6I9UD69_SESIN</name>
<dbReference type="Pfam" id="PF14299">
    <property type="entry name" value="PP2"/>
    <property type="match status" value="1"/>
</dbReference>
<dbReference type="Pfam" id="PF12937">
    <property type="entry name" value="F-box-like"/>
    <property type="match status" value="1"/>
</dbReference>
<evidence type="ECO:0000313" key="2">
    <source>
        <dbReference type="Proteomes" id="UP000504604"/>
    </source>
</evidence>
<feature type="domain" description="F-box" evidence="1">
    <location>
        <begin position="4"/>
        <end position="50"/>
    </location>
</feature>
<dbReference type="KEGG" id="sind:105172401"/>
<evidence type="ECO:0000313" key="3">
    <source>
        <dbReference type="RefSeq" id="XP_011092102.1"/>
    </source>
</evidence>
<dbReference type="GeneID" id="105172401"/>
<dbReference type="SMART" id="SM00256">
    <property type="entry name" value="FBOX"/>
    <property type="match status" value="1"/>
</dbReference>
<dbReference type="InterPro" id="IPR001810">
    <property type="entry name" value="F-box_dom"/>
</dbReference>
<gene>
    <name evidence="3" type="primary">LOC105172401</name>
</gene>
<dbReference type="InterPro" id="IPR036047">
    <property type="entry name" value="F-box-like_dom_sf"/>
</dbReference>
<dbReference type="Gramene" id="SIN_1025867.t">
    <property type="protein sequence ID" value="SIN_1025867.t"/>
    <property type="gene ID" value="SIN_1025867"/>
</dbReference>
<organism evidence="2 3">
    <name type="scientific">Sesamum indicum</name>
    <name type="common">Oriental sesame</name>
    <name type="synonym">Sesamum orientale</name>
    <dbReference type="NCBI Taxonomy" id="4182"/>
    <lineage>
        <taxon>Eukaryota</taxon>
        <taxon>Viridiplantae</taxon>
        <taxon>Streptophyta</taxon>
        <taxon>Embryophyta</taxon>
        <taxon>Tracheophyta</taxon>
        <taxon>Spermatophyta</taxon>
        <taxon>Magnoliopsida</taxon>
        <taxon>eudicotyledons</taxon>
        <taxon>Gunneridae</taxon>
        <taxon>Pentapetalae</taxon>
        <taxon>asterids</taxon>
        <taxon>lamiids</taxon>
        <taxon>Lamiales</taxon>
        <taxon>Pedaliaceae</taxon>
        <taxon>Sesamum</taxon>
    </lineage>
</organism>
<dbReference type="PANTHER" id="PTHR32278">
    <property type="entry name" value="F-BOX DOMAIN-CONTAINING PROTEIN"/>
    <property type="match status" value="1"/>
</dbReference>
<dbReference type="Gene3D" id="1.20.1280.50">
    <property type="match status" value="1"/>
</dbReference>
<evidence type="ECO:0000259" key="1">
    <source>
        <dbReference type="PROSITE" id="PS50181"/>
    </source>
</evidence>
<dbReference type="PANTHER" id="PTHR32278:SF11">
    <property type="entry name" value="F-BOX DOMAIN-CONTAINING PROTEIN"/>
    <property type="match status" value="1"/>
</dbReference>
<sequence length="271" mass="30894">MAAGTRVESLPEECLSHVLSFASPTDACRSSAVSSAFRDAADSDLVWENFLPSDYREIVSRSVSPVEFSSKKDLFRRLSSTPLLIDGGKKTFSIDKCTRKKIYMLSARELSITWSTNSLYWSWKKPFLISRFPEVVELVMVCWLEIHGKINISMLSPDTTYGAYLIIQLLDRAFGLDTVLSEVSIEVGNYRMQRPIHLKRDQCRKEGLEGLRRGEDEEVIRARGDGWLEVELGEFYNNGSEKEVKMWFRETKGVHLKGGLLVEGIELRPKE</sequence>